<dbReference type="PROSITE" id="PS51802">
    <property type="entry name" value="ZF_CCHHC"/>
    <property type="match status" value="4"/>
</dbReference>
<evidence type="ECO:0000256" key="12">
    <source>
        <dbReference type="SAM" id="MobiDB-lite"/>
    </source>
</evidence>
<keyword evidence="10" id="KW-0539">Nucleus</keyword>
<feature type="compositionally biased region" description="Polar residues" evidence="12">
    <location>
        <begin position="560"/>
        <end position="578"/>
    </location>
</feature>
<evidence type="ECO:0000256" key="2">
    <source>
        <dbReference type="ARBA" id="ARBA00010194"/>
    </source>
</evidence>
<keyword evidence="8" id="KW-0238">DNA-binding</keyword>
<dbReference type="AlphaFoldDB" id="A0A8D2CUS4"/>
<dbReference type="Pfam" id="PF08474">
    <property type="entry name" value="MYT1"/>
    <property type="match status" value="1"/>
</dbReference>
<dbReference type="FunFam" id="4.10.320.30:FF:000001">
    <property type="entry name" value="Myelin transcription factor 1-like, a"/>
    <property type="match status" value="2"/>
</dbReference>
<reference evidence="14" key="1">
    <citation type="submission" date="2025-08" db="UniProtKB">
        <authorList>
            <consortium name="Ensembl"/>
        </authorList>
    </citation>
    <scope>IDENTIFICATION</scope>
</reference>
<feature type="compositionally biased region" description="Low complexity" evidence="12">
    <location>
        <begin position="626"/>
        <end position="641"/>
    </location>
</feature>
<dbReference type="GO" id="GO:0005634">
    <property type="term" value="C:nucleus"/>
    <property type="evidence" value="ECO:0007669"/>
    <property type="project" value="UniProtKB-SubCell"/>
</dbReference>
<evidence type="ECO:0000256" key="8">
    <source>
        <dbReference type="ARBA" id="ARBA00023125"/>
    </source>
</evidence>
<dbReference type="InterPro" id="IPR036060">
    <property type="entry name" value="Znf_C2H2C_sf"/>
</dbReference>
<feature type="domain" description="Myelin transcription factor 1" evidence="13">
    <location>
        <begin position="489"/>
        <end position="696"/>
    </location>
</feature>
<evidence type="ECO:0000256" key="1">
    <source>
        <dbReference type="ARBA" id="ARBA00004123"/>
    </source>
</evidence>
<organism evidence="14 15">
    <name type="scientific">Sciurus vulgaris</name>
    <name type="common">Eurasian red squirrel</name>
    <dbReference type="NCBI Taxonomy" id="55149"/>
    <lineage>
        <taxon>Eukaryota</taxon>
        <taxon>Metazoa</taxon>
        <taxon>Chordata</taxon>
        <taxon>Craniata</taxon>
        <taxon>Vertebrata</taxon>
        <taxon>Euteleostomi</taxon>
        <taxon>Mammalia</taxon>
        <taxon>Eutheria</taxon>
        <taxon>Euarchontoglires</taxon>
        <taxon>Glires</taxon>
        <taxon>Rodentia</taxon>
        <taxon>Sciuromorpha</taxon>
        <taxon>Sciuridae</taxon>
        <taxon>Sciurinae</taxon>
        <taxon>Sciurini</taxon>
        <taxon>Sciurus</taxon>
    </lineage>
</organism>
<dbReference type="InterPro" id="IPR002515">
    <property type="entry name" value="Znf_C2H2C"/>
</dbReference>
<evidence type="ECO:0000256" key="3">
    <source>
        <dbReference type="ARBA" id="ARBA00022723"/>
    </source>
</evidence>
<feature type="compositionally biased region" description="Basic and acidic residues" evidence="12">
    <location>
        <begin position="530"/>
        <end position="543"/>
    </location>
</feature>
<dbReference type="GeneTree" id="ENSGT00940000159905"/>
<feature type="region of interest" description="Disordered" evidence="12">
    <location>
        <begin position="619"/>
        <end position="641"/>
    </location>
</feature>
<dbReference type="Proteomes" id="UP000694564">
    <property type="component" value="Chromosome Y"/>
</dbReference>
<accession>A0A8D2CUS4</accession>
<keyword evidence="7" id="KW-0805">Transcription regulation</keyword>
<protein>
    <recommendedName>
        <fullName evidence="13">Myelin transcription factor 1 domain-containing protein</fullName>
    </recommendedName>
</protein>
<evidence type="ECO:0000256" key="4">
    <source>
        <dbReference type="ARBA" id="ARBA00022737"/>
    </source>
</evidence>
<evidence type="ECO:0000256" key="5">
    <source>
        <dbReference type="ARBA" id="ARBA00022771"/>
    </source>
</evidence>
<dbReference type="InterPro" id="IPR013681">
    <property type="entry name" value="Myelin_TF"/>
</dbReference>
<keyword evidence="6" id="KW-0862">Zinc</keyword>
<evidence type="ECO:0000256" key="6">
    <source>
        <dbReference type="ARBA" id="ARBA00022833"/>
    </source>
</evidence>
<feature type="region of interest" description="Disordered" evidence="12">
    <location>
        <begin position="156"/>
        <end position="226"/>
    </location>
</feature>
<evidence type="ECO:0000259" key="13">
    <source>
        <dbReference type="Pfam" id="PF08474"/>
    </source>
</evidence>
<evidence type="ECO:0000256" key="11">
    <source>
        <dbReference type="PROSITE-ProRule" id="PRU01143"/>
    </source>
</evidence>
<reference evidence="14" key="2">
    <citation type="submission" date="2025-09" db="UniProtKB">
        <authorList>
            <consortium name="Ensembl"/>
        </authorList>
    </citation>
    <scope>IDENTIFICATION</scope>
</reference>
<dbReference type="Pfam" id="PF01530">
    <property type="entry name" value="zf-C2HC"/>
    <property type="match status" value="3"/>
</dbReference>
<proteinExistence type="inferred from homology"/>
<feature type="compositionally biased region" description="Polar residues" evidence="12">
    <location>
        <begin position="156"/>
        <end position="171"/>
    </location>
</feature>
<dbReference type="OrthoDB" id="10069059at2759"/>
<feature type="compositionally biased region" description="Acidic residues" evidence="12">
    <location>
        <begin position="172"/>
        <end position="188"/>
    </location>
</feature>
<comment type="subcellular location">
    <subcellularLocation>
        <location evidence="1">Nucleus</location>
    </subcellularLocation>
</comment>
<comment type="similarity">
    <text evidence="2">Belongs to the MYT1 family.</text>
</comment>
<dbReference type="GO" id="GO:0008270">
    <property type="term" value="F:zinc ion binding"/>
    <property type="evidence" value="ECO:0007669"/>
    <property type="project" value="UniProtKB-KW"/>
</dbReference>
<dbReference type="Ensembl" id="ENSSVLT00005016785.1">
    <property type="protein sequence ID" value="ENSSVLP00005015123.1"/>
    <property type="gene ID" value="ENSSVLG00005011716.1"/>
</dbReference>
<keyword evidence="5 11" id="KW-0863">Zinc-finger</keyword>
<keyword evidence="15" id="KW-1185">Reference proteome</keyword>
<evidence type="ECO:0000313" key="15">
    <source>
        <dbReference type="Proteomes" id="UP000694564"/>
    </source>
</evidence>
<name>A0A8D2CUS4_SCIVU</name>
<keyword evidence="3" id="KW-0479">Metal-binding</keyword>
<keyword evidence="4" id="KW-0677">Repeat</keyword>
<sequence>MLVPIANPKPLVPGFQRLWLKPDSKYQRMLFYHVLNLPSYYSAAYDCAMARKKRAEEQALGVPVKKRKSLLMMLQHHSPDMDCRVFGESKTQDGGLSVTCGHADAEKIIIKPAGENLHSTAQENSPWKDQYPSYQKLVVKSLIHLEKFEKNTSVETLSGNLNNSGIQSSSAESDDDSFMFPSDDESDNVNDSQVPLCSSSDSRSNSERGESGWGSGPNWSEDTRPHRDAKYMSVEKDLLEVPETNTEGDRFVLCEKRSDSSPDWGEPQNTGVERLDGTAKSAFPETKEDHQESLATIAEEPSDLEKAQGNLSLLVQAIALQAERDSVFHNTCKELGRSQLMHLVGERQHTRVIDMDRRQVIFYNKYSPRPEKRRSQCPIPGCDGTGHITGRFPHHQSLSGCPHKVWLPQEVLATREYVLKCPTPGCTGRGHVKNNRNTHRSLSGCPIAAARKLPMSLDKYLLDSYQIGPCPNQAHRTSLVEQADFKFQSLCITSPRATILKKQKKFGKVPFDYTSFDAHVFGKCPLEQTDQGRKTPRFPESKHFSNPVTFLNRQPRAGAHTQSRSPASSYSHGQCSDDSQTEAAAAVLSLSTHWREDTAILPNRPQSLRVKVGHEDKSEFLGKAAPTSSDNTSLTPSSSLSQTINCQALSDQEGWDTPIKNSESHRKTEEKKEVLLQWKKIPGEVSITNLKPKLHASHLKKEPITIPPRAAVSVQLYLNVLQSLSPLTWGPCPVFSRCLTPVCDGSKHAMRNYVSHWSLCGYPQARKRGIKMPTTKEEKEDSELICPVMGCDGQGHISGKHAAHHMASGCPLGAKRQRESPLKEAPLSWKLSKQELSPWPFLGCKGLGHENTDSVTHRSFSGNLLSAQAIIKGQVPKELMAVKRKVTGGVEDDEHIRHLDEGLTELNESHLKSESHKMKLQTQVTSVETSSMVMEEGNKFTGWNDGSLKELKDLSHILTSSCGNIQPPLVGPVSEQSIEAYVNKLTNVYSKLEQDSSHNAKLSWKVSKQ</sequence>
<dbReference type="GO" id="GO:0000981">
    <property type="term" value="F:DNA-binding transcription factor activity, RNA polymerase II-specific"/>
    <property type="evidence" value="ECO:0007669"/>
    <property type="project" value="TreeGrafter"/>
</dbReference>
<dbReference type="PANTHER" id="PTHR10816">
    <property type="entry name" value="MYELIN TRANSCRIPTION FACTOR 1-RELATED"/>
    <property type="match status" value="1"/>
</dbReference>
<evidence type="ECO:0000256" key="9">
    <source>
        <dbReference type="ARBA" id="ARBA00023163"/>
    </source>
</evidence>
<dbReference type="PANTHER" id="PTHR10816:SF9">
    <property type="entry name" value="SUPPRESSION OF TUMORIGENICITY 18 PROTEIN"/>
    <property type="match status" value="1"/>
</dbReference>
<feature type="region of interest" description="Disordered" evidence="12">
    <location>
        <begin position="527"/>
        <end position="578"/>
    </location>
</feature>
<evidence type="ECO:0000256" key="10">
    <source>
        <dbReference type="ARBA" id="ARBA00023242"/>
    </source>
</evidence>
<dbReference type="Gene3D" id="4.10.320.30">
    <property type="match status" value="3"/>
</dbReference>
<dbReference type="SUPFAM" id="SSF103637">
    <property type="entry name" value="CCHHC domain"/>
    <property type="match status" value="4"/>
</dbReference>
<evidence type="ECO:0000256" key="7">
    <source>
        <dbReference type="ARBA" id="ARBA00023015"/>
    </source>
</evidence>
<dbReference type="GO" id="GO:0000978">
    <property type="term" value="F:RNA polymerase II cis-regulatory region sequence-specific DNA binding"/>
    <property type="evidence" value="ECO:0007669"/>
    <property type="project" value="TreeGrafter"/>
</dbReference>
<evidence type="ECO:0000313" key="14">
    <source>
        <dbReference type="Ensembl" id="ENSSVLP00005015123.1"/>
    </source>
</evidence>
<keyword evidence="9" id="KW-0804">Transcription</keyword>